<comment type="caution">
    <text evidence="3">The sequence shown here is derived from an EMBL/GenBank/DDBJ whole genome shotgun (WGS) entry which is preliminary data.</text>
</comment>
<keyword evidence="1" id="KW-0235">DNA replication</keyword>
<dbReference type="SUPFAM" id="SSF46565">
    <property type="entry name" value="Chaperone J-domain"/>
    <property type="match status" value="1"/>
</dbReference>
<feature type="coiled-coil region" evidence="2">
    <location>
        <begin position="186"/>
        <end position="259"/>
    </location>
</feature>
<dbReference type="InterPro" id="IPR036869">
    <property type="entry name" value="J_dom_sf"/>
</dbReference>
<evidence type="ECO:0000313" key="3">
    <source>
        <dbReference type="EMBL" id="VFB16525.1"/>
    </source>
</evidence>
<name>A0A8H2QT51_9FIRM</name>
<evidence type="ECO:0000256" key="1">
    <source>
        <dbReference type="ARBA" id="ARBA00022705"/>
    </source>
</evidence>
<reference evidence="3 4" key="1">
    <citation type="submission" date="2019-02" db="EMBL/GenBank/DDBJ databases">
        <authorList>
            <consortium name="Pathogen Informatics"/>
        </authorList>
    </citation>
    <scope>NUCLEOTIDE SEQUENCE [LARGE SCALE GENOMIC DNA]</scope>
    <source>
        <strain evidence="3 4">3012STDY7089603</strain>
    </source>
</reference>
<dbReference type="AlphaFoldDB" id="A0A8H2QT51"/>
<gene>
    <name evidence="3" type="ORF">NCTC13150_01074</name>
</gene>
<dbReference type="Proteomes" id="UP000377798">
    <property type="component" value="Unassembled WGS sequence"/>
</dbReference>
<feature type="coiled-coil region" evidence="2">
    <location>
        <begin position="86"/>
        <end position="121"/>
    </location>
</feature>
<dbReference type="EMBL" id="CAACYI010000001">
    <property type="protein sequence ID" value="VFB16525.1"/>
    <property type="molecule type" value="Genomic_DNA"/>
</dbReference>
<keyword evidence="4" id="KW-1185">Reference proteome</keyword>
<accession>A0A8H2QT51</accession>
<protein>
    <recommendedName>
        <fullName evidence="5">Molecular chaperone DnaJ</fullName>
    </recommendedName>
</protein>
<dbReference type="GO" id="GO:0006260">
    <property type="term" value="P:DNA replication"/>
    <property type="evidence" value="ECO:0007669"/>
    <property type="project" value="UniProtKB-KW"/>
</dbReference>
<evidence type="ECO:0000256" key="2">
    <source>
        <dbReference type="SAM" id="Coils"/>
    </source>
</evidence>
<keyword evidence="2" id="KW-0175">Coiled coil</keyword>
<evidence type="ECO:0008006" key="5">
    <source>
        <dbReference type="Google" id="ProtNLM"/>
    </source>
</evidence>
<organism evidence="3 4">
    <name type="scientific">Urinicoccus massiliensis</name>
    <dbReference type="NCBI Taxonomy" id="1723382"/>
    <lineage>
        <taxon>Bacteria</taxon>
        <taxon>Bacillati</taxon>
        <taxon>Bacillota</taxon>
        <taxon>Tissierellia</taxon>
        <taxon>Tissierellales</taxon>
        <taxon>Peptoniphilaceae</taxon>
        <taxon>Urinicoccus</taxon>
    </lineage>
</organism>
<evidence type="ECO:0000313" key="4">
    <source>
        <dbReference type="Proteomes" id="UP000377798"/>
    </source>
</evidence>
<sequence>MGEIIEFPDIKRKKEELARLKKDLEDLLLERDNLLYITCENIKTNYMLIFGSLEYKLYQAYCQYLRLRRKKDLIQAKKNRQEKVKIEVIEDQLDEEFQDYKEKLDEKMDQINQALKRSKEDYLSEKETIRIKKLYKAIVKRLHPDLNPDLTEGERELFFHATEAYKDGDLARIEIIFSIVDSGESKDELTSSNADLEEEIQRMEGLVKKIQGEIGSIKENPPYSWKVYLEDEEKKTEKLRELKEDLENFKTAIRTQEEYIRDLMEDKNE</sequence>
<proteinExistence type="predicted"/>